<dbReference type="InterPro" id="IPR036736">
    <property type="entry name" value="ACP-like_sf"/>
</dbReference>
<keyword evidence="4" id="KW-0597">Phosphoprotein</keyword>
<keyword evidence="5" id="KW-0175">Coiled coil</keyword>
<dbReference type="CDD" id="cd19531">
    <property type="entry name" value="LCL_NRPS-like"/>
    <property type="match status" value="3"/>
</dbReference>
<dbReference type="GO" id="GO:0031177">
    <property type="term" value="F:phosphopantetheine binding"/>
    <property type="evidence" value="ECO:0007669"/>
    <property type="project" value="InterPro"/>
</dbReference>
<evidence type="ECO:0000256" key="1">
    <source>
        <dbReference type="ARBA" id="ARBA00001957"/>
    </source>
</evidence>
<keyword evidence="3" id="KW-0596">Phosphopantetheine</keyword>
<evidence type="ECO:0000256" key="2">
    <source>
        <dbReference type="ARBA" id="ARBA00006432"/>
    </source>
</evidence>
<dbReference type="PANTHER" id="PTHR45527">
    <property type="entry name" value="NONRIBOSOMAL PEPTIDE SYNTHETASE"/>
    <property type="match status" value="1"/>
</dbReference>
<comment type="caution">
    <text evidence="7">The sequence shown here is derived from an EMBL/GenBank/DDBJ whole genome shotgun (WGS) entry which is preliminary data.</text>
</comment>
<dbReference type="FunFam" id="3.40.50.12780:FF:000012">
    <property type="entry name" value="Non-ribosomal peptide synthetase"/>
    <property type="match status" value="1"/>
</dbReference>
<dbReference type="FunFam" id="1.10.1200.10:FF:000005">
    <property type="entry name" value="Nonribosomal peptide synthetase 1"/>
    <property type="match status" value="1"/>
</dbReference>
<feature type="domain" description="Carrier" evidence="6">
    <location>
        <begin position="763"/>
        <end position="838"/>
    </location>
</feature>
<dbReference type="OrthoDB" id="4317020at2"/>
<feature type="coiled-coil region" evidence="5">
    <location>
        <begin position="3393"/>
        <end position="3423"/>
    </location>
</feature>
<dbReference type="Proteomes" id="UP000011135">
    <property type="component" value="Unassembled WGS sequence"/>
</dbReference>
<dbReference type="EMBL" id="AMZN01000113">
    <property type="protein sequence ID" value="ELR68460.1"/>
    <property type="molecule type" value="Genomic_DNA"/>
</dbReference>
<dbReference type="InterPro" id="IPR001242">
    <property type="entry name" value="Condensation_dom"/>
</dbReference>
<dbReference type="GO" id="GO:0072330">
    <property type="term" value="P:monocarboxylic acid biosynthetic process"/>
    <property type="evidence" value="ECO:0007669"/>
    <property type="project" value="UniProtKB-ARBA"/>
</dbReference>
<accession>L8JI12</accession>
<dbReference type="NCBIfam" id="NF003417">
    <property type="entry name" value="PRK04813.1"/>
    <property type="match status" value="3"/>
</dbReference>
<gene>
    <name evidence="7" type="ORF">C900_00353</name>
</gene>
<dbReference type="FunFam" id="1.10.1200.10:FF:000016">
    <property type="entry name" value="Non-ribosomal peptide synthase"/>
    <property type="match status" value="1"/>
</dbReference>
<dbReference type="FunFam" id="3.30.300.30:FF:000010">
    <property type="entry name" value="Enterobactin synthetase component F"/>
    <property type="match status" value="1"/>
</dbReference>
<sequence length="3428" mass="389784">MAQNSLDEKILSTARKSIESREYWKNKLSNYSNEENIRLFAASGRRVECNHLLPINISDRIVQLCNNNDEAIYILLLSALAILESKYSGVDDIIIGMPPFQKNGEIVTTGGILPLRCIVDEDVTCKELILSVQKTVFGAQQHQHYKLNDSESQVDCDINSIFYSGSLHSLGYQKDYTAPLIMAIGRSQGQIMLEAEGYEDGFTLSLFIRHFINLIQQIVHDPAAKISSLDLLTREEIKVLVDHGQGQKLESPFESVIDRIRKHAVHRPDETAVVYNDVTLSFAQLHNYSDKIASYLISEHNIKRGDFVIFDGQRTEKLVPCLLGILKAGAVYVPLDGSGLTSRNKYIIKDISPCLVVTTEEIKELSLPVINVEASWEEIISNPVRELHGGTGPDDLAYVIYTSGSTGNPKGTMVTHRNLFHFISNVENTYNWDTSSVMPFIASPAFDISMFQIFGPLVSGGSILVLDKKDIIDIERLLDHLKMVNMLDTVPALYKEIADEIIENKLVAHYEHIKTIFIGGDTISDHLLQQLSVAFDKAEIVVTYGPTEATVFCTSITYSARDVRRNKPSGTILGRPLYNNHIYISNRRNNLVPVGVEGEVCIGGPGVAKGYFNKEDLSSEKFLNDPYNYSQMLYRTGDMGRLLPDGTLEFLGRRDNQIKIRGHRIEIGEIENKLLDIEGIKDVAVVSGDQQNKEKVLIAFYTGRRKDEAILKDFLTDLLPAYMIPSSILWREKIPLNSNGKIDRKALVSVWSRSKDQERSFVPPSNTTEKKLIEIWNDILEINQIGIEDNFFELGGHSLLAAKLAVKLHKETGVKVPLSEIFSRPTIKSIADFIQKSEQPGFDSIVKIELQEYYEVSHAQQRLWVLDQLEDQQVAYNITSTYLLKGEFKTDLLQQAFDQLLDRHEILRTTFVIIKGQLRQKVHPAGSFRIKADIEPMVIKDDAIEDIVQQELNEPFNLNQSEPLLRVRIYKLEENAHLLIFTVHHIVADGWSMQVLTSEVLEWYNIFYHGRTQDLAPLNIQYKDYAHWQNRLLGSKVLEESRKFWLNQFADELPVLHLPTDYSRPKIKTYHGACASMIMDRELTQKVNEAAVSRQATLFMFFLTAIKVLFYRYTGQTDIIIGYPVSGRDHIDLANQIGCYVNTQALRTKFSENDTFLMLLERIKETLQHSYDHQSYPFDRLIDELDLDRDLSRSPLFDIMVSLQNLQSTSLRQHEMEHVSIKPYQQNSVSSMFDLAIDIVPTDGILKVEAIYNTDLFRHERIEQMLSHLKLLINNIVEDETQPISLIDYVDEKEKEYLLSCAKGSVLEIAETKILPLIFEIRASEYPDNIAVAYDKDTFTYAQLYNKVLHHANYLTENCGCKKGDFVAMLLPVSPEAIAWIMAILRVGGVYVPIDVEYPPERIDYILRDAKPKIIIADNRWNNLLMPDDSNLIVINDYQEIKSEASTDDFSVGLNDLAYVLYTSGSTGAPKGVQIDHGALLRYTFGFNKYFNLGEGDCMIQQSSLSFDTSLEEIFPILIAGGRLVIVPEGGRNVEGLVDTIINNKVTLLSTTPLVINELNRIPESLSKSHLRCLISGGDELKASHIDHLVGQVPVFNSYGPTESTICATYCEVQSPDGVISIGKPFFDRTIYILDDYQQIVPQGVSGEICIGGGGLARGYLNSETLSQQKFISNPFGKGKLYRSGDLGRWNSNGMIEFLGRKDDQVKIRGYRIELVEIENAIKGFGGINNAVVAAKENAEAVKYLVAYYCSETKIDKKELRLFLLESLPSYMVPSFFIELDQIPVNANGKIDRKKLPVPTEQHSEVQAHVKPHGVVQETLADIWIKELGVSSPGIDDNFFESGGHSIKAIRMLAEIYQRLNVTLTLRDVFLTPTIRELGEKIRQLSEDGPKQVQKSSDRQYYDLSNAQKGLWIHTQIEKDLPIYNMSDAYIIEGRLNVTAFEGAFEAMIQRHESLRTVFIVEEGEPKQKIIDAADLAFKIDHVDLKRHPERDSKARELVEEELEFRFDLELGPLLKATLIQLEENKSVFVLTIHHIISDEWSMLLLTQEVIRLYAAFDQKDKNPLEPLPTQFRDFVALQNWELSGKRLDLHRNYWLTELSGELPVLELPYDRPRPVVKTYNGGAISLKLNDQVVSRLRNVCQINEASLFMGLFTGVELLLNKYTGDEDIIVGYPVSGRDYAGLENQIGLFVNTLALRLHFDPNDSFDDLLTIVKKKVINSFEHQLYPFDTLLDELGIKRDLSRTPLFDAMVIYQNVKDDILNDDGLKGIKIRDYKTRYNIARYDLSFYFTESVDGVHLSINYNTDLFEETTINRMLKHYDSLLANAVRHCKAPIKSLSYLDNDERDRIIHEFNNTSQPYPGDSVHKLFEDQVVKTPDLPAVVTDSVTLTYSELNQKTNRLAHYLRDKHHIRPNDFVAILLERSEHVIICILAILKAGAAYVPIDPRYPKERKKQVFDDARPKVLLTQSDFMLDCADYYTGELFVVDLQMDDLPEEYNNLKEQNCNSDLAYVMYTSGSTGEPKGVMVEHKSIARLVFNTNYFSFYKFDKLLLTGALSFDATTFEIWSMLLHGGELHIIPENRLLNISDFKHTLNKNAITTLWLTSSWFNQIVDTDKRTFDRLRYLIIGGDKLSPSHVLAIKESCPELTLVNGYGPTENTTFSACFVIDKVEYNNPVPIGKPISNSTVYILDSHLNLVPIGVKGGIYVGGEGVARGYLNKAELTAEKFIENPFKKGERLYNTGDLGKWDKNGNVIFLGRRDNQVKIRGFRIETGEIQNVIEKNKNVKQALVLAREDAETREKYLVAWYTAHNNFDAEELRLYASQFLPDYMVPSVFVKLDAFPLTVNGKINIRELPEPNVSAGASRAHYEPPQSETEKKLASIWENVLGQSNVGLNDDFFALGGHSLRAMQIISRISEKLNAKVDLNDVFTKTTVKALAEFIDSSKSNGLFIPKAPESDNYELSFGQKRLWAAAQLDKTQNAYNISSEWYITGGLNRHAFERAFNDLIDRHESLRTIFIPVDGEPRQKIQDRAAMGFKIEMHDLTEHLSPEAEALSLSQAQSQKPFDLETGPLLKVSLFLIERERYLFSFVIHHIIVDGWSLQVLMRDLVVLYKTHNGIQPDELPLLTFHYKDYVFWQNNLISATSDESPGNYWRNKLKGAQDLRLPSDFPEGRDNYKKIESQDLYFLINPAVTKKIRAFSNSYDSGIFPFLTAGLKVLLHHFSQQDDIILGSPGAGRKVSGTEDQVGFYLNMHLLRDQLDTSQSFRDFFRQVRTTIIEAIDYGAYPFELVAQELASSTISIEAIVDFHRFDIDLGNNAENTLEGLGFVPVAQERSKKDQQGKYNISFLFQELEDEVSLLIEFNTKKFRQSTVEDWAEALMMILEKASSDYEVSIEDLNKVLLNLRESKKKMKKQNRKQAKLDKLLQSDL</sequence>
<dbReference type="InterPro" id="IPR000873">
    <property type="entry name" value="AMP-dep_synth/lig_dom"/>
</dbReference>
<dbReference type="PROSITE" id="PS00012">
    <property type="entry name" value="PHOSPHOPANTETHEINE"/>
    <property type="match status" value="3"/>
</dbReference>
<evidence type="ECO:0000256" key="5">
    <source>
        <dbReference type="SAM" id="Coils"/>
    </source>
</evidence>
<dbReference type="Pfam" id="PF00668">
    <property type="entry name" value="Condensation"/>
    <property type="match status" value="3"/>
</dbReference>
<dbReference type="NCBIfam" id="TIGR01733">
    <property type="entry name" value="AA-adenyl-dom"/>
    <property type="match status" value="3"/>
</dbReference>
<evidence type="ECO:0000259" key="6">
    <source>
        <dbReference type="PROSITE" id="PS50075"/>
    </source>
</evidence>
<protein>
    <submittedName>
        <fullName evidence="7">Long-chain-fatty-acid--CoA ligase</fullName>
    </submittedName>
</protein>
<dbReference type="eggNOG" id="COG1020">
    <property type="taxonomic scope" value="Bacteria"/>
</dbReference>
<feature type="domain" description="Carrier" evidence="6">
    <location>
        <begin position="2869"/>
        <end position="2944"/>
    </location>
</feature>
<dbReference type="InterPro" id="IPR023213">
    <property type="entry name" value="CAT-like_dom_sf"/>
</dbReference>
<dbReference type="PANTHER" id="PTHR45527:SF1">
    <property type="entry name" value="FATTY ACID SYNTHASE"/>
    <property type="match status" value="1"/>
</dbReference>
<dbReference type="SMART" id="SM00823">
    <property type="entry name" value="PKS_PP"/>
    <property type="match status" value="3"/>
</dbReference>
<evidence type="ECO:0000313" key="8">
    <source>
        <dbReference type="Proteomes" id="UP000011135"/>
    </source>
</evidence>
<dbReference type="Gene3D" id="3.30.559.30">
    <property type="entry name" value="Nonribosomal peptide synthetase, condensation domain"/>
    <property type="match status" value="4"/>
</dbReference>
<dbReference type="Gene3D" id="3.30.559.10">
    <property type="entry name" value="Chloramphenicol acetyltransferase-like domain"/>
    <property type="match status" value="3"/>
</dbReference>
<evidence type="ECO:0000256" key="3">
    <source>
        <dbReference type="ARBA" id="ARBA00022450"/>
    </source>
</evidence>
<organism evidence="7 8">
    <name type="scientific">Fulvivirga imtechensis AK7</name>
    <dbReference type="NCBI Taxonomy" id="1237149"/>
    <lineage>
        <taxon>Bacteria</taxon>
        <taxon>Pseudomonadati</taxon>
        <taxon>Bacteroidota</taxon>
        <taxon>Cytophagia</taxon>
        <taxon>Cytophagales</taxon>
        <taxon>Fulvivirgaceae</taxon>
        <taxon>Fulvivirga</taxon>
    </lineage>
</organism>
<dbReference type="Gene3D" id="1.10.1200.10">
    <property type="entry name" value="ACP-like"/>
    <property type="match status" value="3"/>
</dbReference>
<dbReference type="InterPro" id="IPR045851">
    <property type="entry name" value="AMP-bd_C_sf"/>
</dbReference>
<dbReference type="InterPro" id="IPR025110">
    <property type="entry name" value="AMP-bd_C"/>
</dbReference>
<dbReference type="InterPro" id="IPR020806">
    <property type="entry name" value="PKS_PP-bd"/>
</dbReference>
<proteinExistence type="inferred from homology"/>
<keyword evidence="7" id="KW-0436">Ligase</keyword>
<dbReference type="Gene3D" id="2.30.38.10">
    <property type="entry name" value="Luciferase, Domain 3"/>
    <property type="match status" value="2"/>
</dbReference>
<feature type="domain" description="Carrier" evidence="6">
    <location>
        <begin position="1811"/>
        <end position="1886"/>
    </location>
</feature>
<dbReference type="Pfam" id="PF00550">
    <property type="entry name" value="PP-binding"/>
    <property type="match status" value="3"/>
</dbReference>
<dbReference type="GO" id="GO:0016874">
    <property type="term" value="F:ligase activity"/>
    <property type="evidence" value="ECO:0007669"/>
    <property type="project" value="UniProtKB-KW"/>
</dbReference>
<dbReference type="CDD" id="cd12117">
    <property type="entry name" value="A_NRPS_Srf_like"/>
    <property type="match status" value="1"/>
</dbReference>
<dbReference type="Pfam" id="PF00501">
    <property type="entry name" value="AMP-binding"/>
    <property type="match status" value="3"/>
</dbReference>
<dbReference type="PROSITE" id="PS00455">
    <property type="entry name" value="AMP_BINDING"/>
    <property type="match status" value="3"/>
</dbReference>
<keyword evidence="8" id="KW-1185">Reference proteome</keyword>
<name>L8JI12_9BACT</name>
<dbReference type="SUPFAM" id="SSF47336">
    <property type="entry name" value="ACP-like"/>
    <property type="match status" value="3"/>
</dbReference>
<dbReference type="Gene3D" id="3.40.50.12780">
    <property type="entry name" value="N-terminal domain of ligase-like"/>
    <property type="match status" value="1"/>
</dbReference>
<dbReference type="PROSITE" id="PS50075">
    <property type="entry name" value="CARRIER"/>
    <property type="match status" value="3"/>
</dbReference>
<dbReference type="GO" id="GO:0005737">
    <property type="term" value="C:cytoplasm"/>
    <property type="evidence" value="ECO:0007669"/>
    <property type="project" value="TreeGrafter"/>
</dbReference>
<comment type="cofactor">
    <cofactor evidence="1">
        <name>pantetheine 4'-phosphate</name>
        <dbReference type="ChEBI" id="CHEBI:47942"/>
    </cofactor>
</comment>
<dbReference type="GO" id="GO:0044550">
    <property type="term" value="P:secondary metabolite biosynthetic process"/>
    <property type="evidence" value="ECO:0007669"/>
    <property type="project" value="UniProtKB-ARBA"/>
</dbReference>
<dbReference type="Gene3D" id="3.30.300.30">
    <property type="match status" value="3"/>
</dbReference>
<dbReference type="InterPro" id="IPR020845">
    <property type="entry name" value="AMP-binding_CS"/>
</dbReference>
<dbReference type="SUPFAM" id="SSF52777">
    <property type="entry name" value="CoA-dependent acyltransferases"/>
    <property type="match status" value="7"/>
</dbReference>
<dbReference type="InterPro" id="IPR009081">
    <property type="entry name" value="PP-bd_ACP"/>
</dbReference>
<dbReference type="Gene3D" id="3.40.50.980">
    <property type="match status" value="4"/>
</dbReference>
<dbReference type="STRING" id="1237149.C900_00353"/>
<dbReference type="PATRIC" id="fig|1237149.3.peg.5467"/>
<comment type="similarity">
    <text evidence="2">Belongs to the ATP-dependent AMP-binding enzyme family.</text>
</comment>
<reference evidence="7 8" key="1">
    <citation type="submission" date="2012-12" db="EMBL/GenBank/DDBJ databases">
        <title>Genome assembly of Fulvivirga imtechensis AK7.</title>
        <authorList>
            <person name="Nupur N."/>
            <person name="Khatri I."/>
            <person name="Kumar R."/>
            <person name="Subramanian S."/>
            <person name="Pinnaka A."/>
        </authorList>
    </citation>
    <scope>NUCLEOTIDE SEQUENCE [LARGE SCALE GENOMIC DNA]</scope>
    <source>
        <strain evidence="7 8">AK7</strain>
    </source>
</reference>
<dbReference type="GO" id="GO:0043041">
    <property type="term" value="P:amino acid activation for nonribosomal peptide biosynthetic process"/>
    <property type="evidence" value="ECO:0007669"/>
    <property type="project" value="TreeGrafter"/>
</dbReference>
<evidence type="ECO:0000313" key="7">
    <source>
        <dbReference type="EMBL" id="ELR68460.1"/>
    </source>
</evidence>
<dbReference type="InterPro" id="IPR042099">
    <property type="entry name" value="ANL_N_sf"/>
</dbReference>
<dbReference type="FunFam" id="2.30.38.10:FF:000001">
    <property type="entry name" value="Non-ribosomal peptide synthetase PvdI"/>
    <property type="match status" value="1"/>
</dbReference>
<dbReference type="InterPro" id="IPR010071">
    <property type="entry name" value="AA_adenyl_dom"/>
</dbReference>
<dbReference type="Pfam" id="PF13193">
    <property type="entry name" value="AMP-binding_C"/>
    <property type="match status" value="3"/>
</dbReference>
<dbReference type="CDD" id="cd05930">
    <property type="entry name" value="A_NRPS"/>
    <property type="match status" value="2"/>
</dbReference>
<dbReference type="SUPFAM" id="SSF56801">
    <property type="entry name" value="Acetyl-CoA synthetase-like"/>
    <property type="match status" value="3"/>
</dbReference>
<dbReference type="InterPro" id="IPR006162">
    <property type="entry name" value="Ppantetheine_attach_site"/>
</dbReference>
<dbReference type="RefSeq" id="WP_009583268.1">
    <property type="nucleotide sequence ID" value="NZ_AMZN01000113.1"/>
</dbReference>
<evidence type="ECO:0000256" key="4">
    <source>
        <dbReference type="ARBA" id="ARBA00022553"/>
    </source>
</evidence>
<dbReference type="FunFam" id="3.40.50.980:FF:000001">
    <property type="entry name" value="Non-ribosomal peptide synthetase"/>
    <property type="match status" value="1"/>
</dbReference>